<organism evidence="1 2">
    <name type="scientific">Alienimonas californiensis</name>
    <dbReference type="NCBI Taxonomy" id="2527989"/>
    <lineage>
        <taxon>Bacteria</taxon>
        <taxon>Pseudomonadati</taxon>
        <taxon>Planctomycetota</taxon>
        <taxon>Planctomycetia</taxon>
        <taxon>Planctomycetales</taxon>
        <taxon>Planctomycetaceae</taxon>
        <taxon>Alienimonas</taxon>
    </lineage>
</organism>
<gene>
    <name evidence="1" type="ORF">CA12_30900</name>
</gene>
<keyword evidence="2" id="KW-1185">Reference proteome</keyword>
<dbReference type="SUPFAM" id="SSF141371">
    <property type="entry name" value="PilZ domain-like"/>
    <property type="match status" value="1"/>
</dbReference>
<evidence type="ECO:0008006" key="3">
    <source>
        <dbReference type="Google" id="ProtNLM"/>
    </source>
</evidence>
<dbReference type="OrthoDB" id="213808at2"/>
<dbReference type="AlphaFoldDB" id="A0A517PC85"/>
<evidence type="ECO:0000313" key="2">
    <source>
        <dbReference type="Proteomes" id="UP000318741"/>
    </source>
</evidence>
<protein>
    <recommendedName>
        <fullName evidence="3">PilZ domain-containing protein</fullName>
    </recommendedName>
</protein>
<dbReference type="RefSeq" id="WP_145359890.1">
    <property type="nucleotide sequence ID" value="NZ_CP036265.1"/>
</dbReference>
<accession>A0A517PC85</accession>
<dbReference type="EMBL" id="CP036265">
    <property type="protein sequence ID" value="QDT16980.1"/>
    <property type="molecule type" value="Genomic_DNA"/>
</dbReference>
<evidence type="ECO:0000313" key="1">
    <source>
        <dbReference type="EMBL" id="QDT16980.1"/>
    </source>
</evidence>
<sequence length="121" mass="13390">MPADVWSRPTLSDLHEVLESIEKDPPAADQRSVPRLELCVPAEVRTMRGNTVPAMTREISRGGLGLLTCGALNVGYCRVKMSSETREFDYRVEIEWTRPTESGLWLSGGRFVTDVLPGAAE</sequence>
<dbReference type="KEGG" id="acaf:CA12_30900"/>
<name>A0A517PC85_9PLAN</name>
<dbReference type="Proteomes" id="UP000318741">
    <property type="component" value="Chromosome"/>
</dbReference>
<reference evidence="1 2" key="1">
    <citation type="submission" date="2019-02" db="EMBL/GenBank/DDBJ databases">
        <title>Deep-cultivation of Planctomycetes and their phenomic and genomic characterization uncovers novel biology.</title>
        <authorList>
            <person name="Wiegand S."/>
            <person name="Jogler M."/>
            <person name="Boedeker C."/>
            <person name="Pinto D."/>
            <person name="Vollmers J."/>
            <person name="Rivas-Marin E."/>
            <person name="Kohn T."/>
            <person name="Peeters S.H."/>
            <person name="Heuer A."/>
            <person name="Rast P."/>
            <person name="Oberbeckmann S."/>
            <person name="Bunk B."/>
            <person name="Jeske O."/>
            <person name="Meyerdierks A."/>
            <person name="Storesund J.E."/>
            <person name="Kallscheuer N."/>
            <person name="Luecker S."/>
            <person name="Lage O.M."/>
            <person name="Pohl T."/>
            <person name="Merkel B.J."/>
            <person name="Hornburger P."/>
            <person name="Mueller R.-W."/>
            <person name="Bruemmer F."/>
            <person name="Labrenz M."/>
            <person name="Spormann A.M."/>
            <person name="Op den Camp H."/>
            <person name="Overmann J."/>
            <person name="Amann R."/>
            <person name="Jetten M.S.M."/>
            <person name="Mascher T."/>
            <person name="Medema M.H."/>
            <person name="Devos D.P."/>
            <person name="Kaster A.-K."/>
            <person name="Ovreas L."/>
            <person name="Rohde M."/>
            <person name="Galperin M.Y."/>
            <person name="Jogler C."/>
        </authorList>
    </citation>
    <scope>NUCLEOTIDE SEQUENCE [LARGE SCALE GENOMIC DNA]</scope>
    <source>
        <strain evidence="1 2">CA12</strain>
    </source>
</reference>
<proteinExistence type="predicted"/>
<dbReference type="Gene3D" id="2.40.10.220">
    <property type="entry name" value="predicted glycosyltransferase like domains"/>
    <property type="match status" value="1"/>
</dbReference>